<evidence type="ECO:0000313" key="5">
    <source>
        <dbReference type="EMBL" id="EMD87039.1"/>
    </source>
</evidence>
<dbReference type="InterPro" id="IPR011043">
    <property type="entry name" value="Gal_Oxase/kelch_b-propeller"/>
</dbReference>
<dbReference type="STRING" id="701091.M2TKM7"/>
<dbReference type="Gene3D" id="2.130.10.80">
    <property type="entry name" value="Galactose oxidase/kelch, beta-propeller"/>
    <property type="match status" value="1"/>
</dbReference>
<organism evidence="5 6">
    <name type="scientific">Cochliobolus heterostrophus (strain C5 / ATCC 48332 / race O)</name>
    <name type="common">Southern corn leaf blight fungus</name>
    <name type="synonym">Bipolaris maydis</name>
    <dbReference type="NCBI Taxonomy" id="701091"/>
    <lineage>
        <taxon>Eukaryota</taxon>
        <taxon>Fungi</taxon>
        <taxon>Dikarya</taxon>
        <taxon>Ascomycota</taxon>
        <taxon>Pezizomycotina</taxon>
        <taxon>Dothideomycetes</taxon>
        <taxon>Pleosporomycetidae</taxon>
        <taxon>Pleosporales</taxon>
        <taxon>Pleosporineae</taxon>
        <taxon>Pleosporaceae</taxon>
        <taxon>Bipolaris</taxon>
    </lineage>
</organism>
<dbReference type="SUPFAM" id="SSF50965">
    <property type="entry name" value="Galactose oxidase, central domain"/>
    <property type="match status" value="1"/>
</dbReference>
<dbReference type="SMART" id="SM00612">
    <property type="entry name" value="Kelch"/>
    <property type="match status" value="2"/>
</dbReference>
<keyword evidence="6" id="KW-1185">Reference proteome</keyword>
<evidence type="ECO:0000313" key="6">
    <source>
        <dbReference type="Proteomes" id="UP000016936"/>
    </source>
</evidence>
<dbReference type="eggNOG" id="ENOG502SCD5">
    <property type="taxonomic scope" value="Eukaryota"/>
</dbReference>
<dbReference type="HOGENOM" id="CLU_013444_1_0_1"/>
<name>M2TKM7_COCH5</name>
<feature type="signal peptide" evidence="2">
    <location>
        <begin position="1"/>
        <end position="21"/>
    </location>
</feature>
<evidence type="ECO:0000256" key="2">
    <source>
        <dbReference type="SAM" id="SignalP"/>
    </source>
</evidence>
<dbReference type="InterPro" id="IPR013783">
    <property type="entry name" value="Ig-like_fold"/>
</dbReference>
<dbReference type="EMBL" id="KB445583">
    <property type="protein sequence ID" value="EMD87039.1"/>
    <property type="molecule type" value="Genomic_DNA"/>
</dbReference>
<dbReference type="SUPFAM" id="SSF81296">
    <property type="entry name" value="E set domains"/>
    <property type="match status" value="1"/>
</dbReference>
<accession>M2TKM7</accession>
<protein>
    <submittedName>
        <fullName evidence="5">Uncharacterized protein</fullName>
    </submittedName>
</protein>
<dbReference type="CDD" id="cd02851">
    <property type="entry name" value="E_set_GO_C"/>
    <property type="match status" value="1"/>
</dbReference>
<evidence type="ECO:0000256" key="1">
    <source>
        <dbReference type="ARBA" id="ARBA00022729"/>
    </source>
</evidence>
<reference evidence="5 6" key="1">
    <citation type="journal article" date="2012" name="PLoS Pathog.">
        <title>Diverse lifestyles and strategies of plant pathogenesis encoded in the genomes of eighteen Dothideomycetes fungi.</title>
        <authorList>
            <person name="Ohm R.A."/>
            <person name="Feau N."/>
            <person name="Henrissat B."/>
            <person name="Schoch C.L."/>
            <person name="Horwitz B.A."/>
            <person name="Barry K.W."/>
            <person name="Condon B.J."/>
            <person name="Copeland A.C."/>
            <person name="Dhillon B."/>
            <person name="Glaser F."/>
            <person name="Hesse C.N."/>
            <person name="Kosti I."/>
            <person name="LaButti K."/>
            <person name="Lindquist E.A."/>
            <person name="Lucas S."/>
            <person name="Salamov A.A."/>
            <person name="Bradshaw R.E."/>
            <person name="Ciuffetti L."/>
            <person name="Hamelin R.C."/>
            <person name="Kema G.H.J."/>
            <person name="Lawrence C."/>
            <person name="Scott J.A."/>
            <person name="Spatafora J.W."/>
            <person name="Turgeon B.G."/>
            <person name="de Wit P.J.G.M."/>
            <person name="Zhong S."/>
            <person name="Goodwin S.B."/>
            <person name="Grigoriev I.V."/>
        </authorList>
    </citation>
    <scope>NUCLEOTIDE SEQUENCE [LARGE SCALE GENOMIC DNA]</scope>
    <source>
        <strain evidence="6">C5 / ATCC 48332 / race O</strain>
    </source>
</reference>
<evidence type="ECO:0000259" key="3">
    <source>
        <dbReference type="Pfam" id="PF07250"/>
    </source>
</evidence>
<gene>
    <name evidence="5" type="ORF">COCHEDRAFT_1218028</name>
</gene>
<proteinExistence type="predicted"/>
<feature type="domain" description="Galactose oxidase-like Early set" evidence="4">
    <location>
        <begin position="433"/>
        <end position="527"/>
    </location>
</feature>
<dbReference type="OMA" id="GGLCWDD"/>
<dbReference type="AlphaFoldDB" id="M2TKM7"/>
<evidence type="ECO:0000259" key="4">
    <source>
        <dbReference type="Pfam" id="PF09118"/>
    </source>
</evidence>
<dbReference type="Proteomes" id="UP000016936">
    <property type="component" value="Unassembled WGS sequence"/>
</dbReference>
<dbReference type="InterPro" id="IPR014756">
    <property type="entry name" value="Ig_E-set"/>
</dbReference>
<dbReference type="InterPro" id="IPR009880">
    <property type="entry name" value="Glyoxal_oxidase_N"/>
</dbReference>
<dbReference type="Gene3D" id="2.60.40.10">
    <property type="entry name" value="Immunoglobulins"/>
    <property type="match status" value="1"/>
</dbReference>
<keyword evidence="1 2" id="KW-0732">Signal</keyword>
<dbReference type="Pfam" id="PF09118">
    <property type="entry name" value="GO-like_E_set"/>
    <property type="match status" value="1"/>
</dbReference>
<dbReference type="InterPro" id="IPR006652">
    <property type="entry name" value="Kelch_1"/>
</dbReference>
<sequence length="531" mass="56721">MFSSLCTTTILLSCFICATTAQSNAAVNSGTAKSTTPPPQDNKDALGSWSPVIDFPIIPVAAYIVSEYPSPTRMLVFSAFSPNSFGGQRGITQFAEYNLINGTVSKREVSETKHDMFCPGMSSLGDGSLIVSGGANAEKTSIYKPFSNEFVAGPDMKIARGYHASTILSTGNVFAIGGSWSGPVGGKAGELYDAKANSWRLLPGAAVKPMLTTDHEGVYREDNHAWLFAWRNGSVFQAGPSKAMNWYYTDGKGDVKPAGIRNSANDEMCGVNVMYDVGKIFTAGGAQYYYQAPALRVAHMIEIDKVGAPAKVQRLPDMRHARVFANVVVLPDGKIMVTGGQGVAEGFTDLQPVFHPELFDPATRTFTELAPEAVPRNYHSVAILLPDGTVFTGGGGLCWDDGSGRVSAPCRNTVDHPNGQIFTPPYLTTGAPRPVIESVASAKVAPGGRLEVTMKGSAKGVSFSLIRIGSVTHSINTDQRRVPLEPKVDGNKVTLPILNDQGVMLPGMWYLFAVSEKGVPSIAKTIHMQQI</sequence>
<dbReference type="Pfam" id="PF07250">
    <property type="entry name" value="Glyoxal_oxid_N"/>
    <property type="match status" value="1"/>
</dbReference>
<dbReference type="OrthoDB" id="2019572at2759"/>
<dbReference type="PANTHER" id="PTHR32208">
    <property type="entry name" value="SECRETED PROTEIN-RELATED"/>
    <property type="match status" value="1"/>
</dbReference>
<dbReference type="InterPro" id="IPR015202">
    <property type="entry name" value="GO-like_E_set"/>
</dbReference>
<dbReference type="InterPro" id="IPR037293">
    <property type="entry name" value="Gal_Oxidase_central_sf"/>
</dbReference>
<feature type="chain" id="PRO_5004026859" evidence="2">
    <location>
        <begin position="22"/>
        <end position="531"/>
    </location>
</feature>
<feature type="domain" description="Glyoxal oxidase N-terminal" evidence="3">
    <location>
        <begin position="314"/>
        <end position="395"/>
    </location>
</feature>
<reference evidence="6" key="2">
    <citation type="journal article" date="2013" name="PLoS Genet.">
        <title>Comparative genome structure, secondary metabolite, and effector coding capacity across Cochliobolus pathogens.</title>
        <authorList>
            <person name="Condon B.J."/>
            <person name="Leng Y."/>
            <person name="Wu D."/>
            <person name="Bushley K.E."/>
            <person name="Ohm R.A."/>
            <person name="Otillar R."/>
            <person name="Martin J."/>
            <person name="Schackwitz W."/>
            <person name="Grimwood J."/>
            <person name="MohdZainudin N."/>
            <person name="Xue C."/>
            <person name="Wang R."/>
            <person name="Manning V.A."/>
            <person name="Dhillon B."/>
            <person name="Tu Z.J."/>
            <person name="Steffenson B.J."/>
            <person name="Salamov A."/>
            <person name="Sun H."/>
            <person name="Lowry S."/>
            <person name="LaButti K."/>
            <person name="Han J."/>
            <person name="Copeland A."/>
            <person name="Lindquist E."/>
            <person name="Barry K."/>
            <person name="Schmutz J."/>
            <person name="Baker S.E."/>
            <person name="Ciuffetti L.M."/>
            <person name="Grigoriev I.V."/>
            <person name="Zhong S."/>
            <person name="Turgeon B.G."/>
        </authorList>
    </citation>
    <scope>NUCLEOTIDE SEQUENCE [LARGE SCALE GENOMIC DNA]</scope>
    <source>
        <strain evidence="6">C5 / ATCC 48332 / race O</strain>
    </source>
</reference>
<dbReference type="PANTHER" id="PTHR32208:SF56">
    <property type="entry name" value="GALACTOSE OXIDASE-RELATED"/>
    <property type="match status" value="1"/>
</dbReference>